<dbReference type="AlphaFoldDB" id="A0A154BQH4"/>
<keyword evidence="4" id="KW-1185">Reference proteome</keyword>
<keyword evidence="1" id="KW-0732">Signal</keyword>
<accession>A0A154BQH4</accession>
<evidence type="ECO:0000313" key="4">
    <source>
        <dbReference type="Proteomes" id="UP000076268"/>
    </source>
</evidence>
<protein>
    <recommendedName>
        <fullName evidence="2">DUF4412 domain-containing protein</fullName>
    </recommendedName>
</protein>
<evidence type="ECO:0000256" key="1">
    <source>
        <dbReference type="SAM" id="SignalP"/>
    </source>
</evidence>
<dbReference type="Pfam" id="PF14371">
    <property type="entry name" value="DUF4412"/>
    <property type="match status" value="1"/>
</dbReference>
<evidence type="ECO:0000259" key="2">
    <source>
        <dbReference type="Pfam" id="PF14371"/>
    </source>
</evidence>
<dbReference type="Gene3D" id="2.50.20.10">
    <property type="entry name" value="Lipoprotein localisation LolA/LolB/LppX"/>
    <property type="match status" value="1"/>
</dbReference>
<dbReference type="OrthoDB" id="9790106at2"/>
<dbReference type="RefSeq" id="WP_066241148.1">
    <property type="nucleotide sequence ID" value="NZ_LSGP01000017.1"/>
</dbReference>
<dbReference type="EMBL" id="LSGP01000017">
    <property type="protein sequence ID" value="KYZ76171.1"/>
    <property type="molecule type" value="Genomic_DNA"/>
</dbReference>
<dbReference type="InterPro" id="IPR025524">
    <property type="entry name" value="DUF4412"/>
</dbReference>
<feature type="signal peptide" evidence="1">
    <location>
        <begin position="1"/>
        <end position="25"/>
    </location>
</feature>
<dbReference type="STRING" id="1794912.AXX12_06930"/>
<proteinExistence type="predicted"/>
<reference evidence="3 4" key="1">
    <citation type="submission" date="2016-02" db="EMBL/GenBank/DDBJ databases">
        <title>Anaerosporomusa subterraneum gen. nov., sp. nov., a spore-forming obligate anaerobe isolated from saprolite.</title>
        <authorList>
            <person name="Choi J.K."/>
            <person name="Shah M."/>
            <person name="Yee N."/>
        </authorList>
    </citation>
    <scope>NUCLEOTIDE SEQUENCE [LARGE SCALE GENOMIC DNA]</scope>
    <source>
        <strain evidence="3 4">RU4</strain>
    </source>
</reference>
<dbReference type="Proteomes" id="UP000076268">
    <property type="component" value="Unassembled WGS sequence"/>
</dbReference>
<name>A0A154BQH4_ANASB</name>
<sequence length="183" mass="20749">MKRIGRYVILFTLVCLFVLSNSALASDFSADLITVSGNEKMEGKVLVGKEKMRFETDEMITITRMDKQVVWMLMPGEKMYMEQRLSKGNVVPSKEPAQGELERIHLGTEMVSGKSADKYRITVNTNGQKESFFQWSAKDSGFPVKMAAIDGSWWQEYRNLVIGEPPSSVFEIPAGYQKIDMPF</sequence>
<gene>
    <name evidence="3" type="ORF">AXX12_06930</name>
</gene>
<feature type="chain" id="PRO_5007594906" description="DUF4412 domain-containing protein" evidence="1">
    <location>
        <begin position="26"/>
        <end position="183"/>
    </location>
</feature>
<feature type="domain" description="DUF4412" evidence="2">
    <location>
        <begin position="38"/>
        <end position="126"/>
    </location>
</feature>
<comment type="caution">
    <text evidence="3">The sequence shown here is derived from an EMBL/GenBank/DDBJ whole genome shotgun (WGS) entry which is preliminary data.</text>
</comment>
<evidence type="ECO:0000313" key="3">
    <source>
        <dbReference type="EMBL" id="KYZ76171.1"/>
    </source>
</evidence>
<organism evidence="3 4">
    <name type="scientific">Anaerosporomusa subterranea</name>
    <dbReference type="NCBI Taxonomy" id="1794912"/>
    <lineage>
        <taxon>Bacteria</taxon>
        <taxon>Bacillati</taxon>
        <taxon>Bacillota</taxon>
        <taxon>Negativicutes</taxon>
        <taxon>Acetonemataceae</taxon>
        <taxon>Anaerosporomusa</taxon>
    </lineage>
</organism>